<organism evidence="9 10">
    <name type="scientific">Hyphomicrobium denitrificans (strain ATCC 51888 / DSM 1869 / NCIMB 11706 / TK 0415)</name>
    <dbReference type="NCBI Taxonomy" id="582899"/>
    <lineage>
        <taxon>Bacteria</taxon>
        <taxon>Pseudomonadati</taxon>
        <taxon>Pseudomonadota</taxon>
        <taxon>Alphaproteobacteria</taxon>
        <taxon>Hyphomicrobiales</taxon>
        <taxon>Hyphomicrobiaceae</taxon>
        <taxon>Hyphomicrobium</taxon>
    </lineage>
</organism>
<feature type="transmembrane region" description="Helical" evidence="7">
    <location>
        <begin position="126"/>
        <end position="145"/>
    </location>
</feature>
<feature type="transmembrane region" description="Helical" evidence="7">
    <location>
        <begin position="41"/>
        <end position="60"/>
    </location>
</feature>
<dbReference type="InterPro" id="IPR049177">
    <property type="entry name" value="MgtC_SapB_SrpB_YhiD_N"/>
</dbReference>
<dbReference type="PRINTS" id="PR01837">
    <property type="entry name" value="MGTCSAPBPROT"/>
</dbReference>
<dbReference type="RefSeq" id="WP_013215533.1">
    <property type="nucleotide sequence ID" value="NC_014313.1"/>
</dbReference>
<evidence type="ECO:0000259" key="8">
    <source>
        <dbReference type="Pfam" id="PF02308"/>
    </source>
</evidence>
<dbReference type="STRING" id="582899.Hden_1506"/>
<dbReference type="GO" id="GO:0005886">
    <property type="term" value="C:plasma membrane"/>
    <property type="evidence" value="ECO:0007669"/>
    <property type="project" value="UniProtKB-SubCell"/>
</dbReference>
<dbReference type="OrthoDB" id="9811198at2"/>
<comment type="similarity">
    <text evidence="2 7">Belongs to the MgtC/SapB family.</text>
</comment>
<dbReference type="KEGG" id="hdn:Hden_1506"/>
<keyword evidence="10" id="KW-1185">Reference proteome</keyword>
<dbReference type="Proteomes" id="UP000002033">
    <property type="component" value="Chromosome"/>
</dbReference>
<keyword evidence="5 7" id="KW-1133">Transmembrane helix</keyword>
<protein>
    <recommendedName>
        <fullName evidence="7">Protein MgtC</fullName>
    </recommendedName>
</protein>
<keyword evidence="4 7" id="KW-0812">Transmembrane</keyword>
<keyword evidence="6 7" id="KW-0472">Membrane</keyword>
<evidence type="ECO:0000256" key="4">
    <source>
        <dbReference type="ARBA" id="ARBA00022692"/>
    </source>
</evidence>
<dbReference type="eggNOG" id="COG1285">
    <property type="taxonomic scope" value="Bacteria"/>
</dbReference>
<reference evidence="10" key="1">
    <citation type="journal article" date="2011" name="J. Bacteriol.">
        <title>Genome sequences of eight morphologically diverse alphaproteobacteria.</title>
        <authorList>
            <consortium name="US DOE Joint Genome Institute"/>
            <person name="Brown P.J."/>
            <person name="Kysela D.T."/>
            <person name="Buechlein A."/>
            <person name="Hemmerich C."/>
            <person name="Brun Y.V."/>
        </authorList>
    </citation>
    <scope>NUCLEOTIDE SEQUENCE [LARGE SCALE GENOMIC DNA]</scope>
    <source>
        <strain evidence="10">ATCC 51888 / DSM 1869 / NCIB 11706 / TK 0415</strain>
    </source>
</reference>
<evidence type="ECO:0000256" key="7">
    <source>
        <dbReference type="RuleBase" id="RU365041"/>
    </source>
</evidence>
<dbReference type="PANTHER" id="PTHR33778:SF1">
    <property type="entry name" value="MAGNESIUM TRANSPORTER YHID-RELATED"/>
    <property type="match status" value="1"/>
</dbReference>
<feature type="transmembrane region" description="Helical" evidence="7">
    <location>
        <begin position="76"/>
        <end position="95"/>
    </location>
</feature>
<feature type="transmembrane region" description="Helical" evidence="7">
    <location>
        <begin position="102"/>
        <end position="120"/>
    </location>
</feature>
<keyword evidence="3" id="KW-1003">Cell membrane</keyword>
<evidence type="ECO:0000256" key="6">
    <source>
        <dbReference type="ARBA" id="ARBA00023136"/>
    </source>
</evidence>
<dbReference type="Pfam" id="PF02308">
    <property type="entry name" value="MgtC"/>
    <property type="match status" value="1"/>
</dbReference>
<proteinExistence type="inferred from homology"/>
<dbReference type="InterPro" id="IPR003416">
    <property type="entry name" value="MgtC/SapB/SrpB/YhiD_fam"/>
</dbReference>
<evidence type="ECO:0000313" key="10">
    <source>
        <dbReference type="Proteomes" id="UP000002033"/>
    </source>
</evidence>
<name>D8JXV9_HYPDA</name>
<comment type="subcellular location">
    <subcellularLocation>
        <location evidence="7">Cell inner membrane</location>
        <topology evidence="7">Multi-pass membrane protein</topology>
    </subcellularLocation>
    <subcellularLocation>
        <location evidence="1">Cell membrane</location>
        <topology evidence="1">Multi-pass membrane protein</topology>
    </subcellularLocation>
</comment>
<evidence type="ECO:0000256" key="3">
    <source>
        <dbReference type="ARBA" id="ARBA00022475"/>
    </source>
</evidence>
<evidence type="ECO:0000313" key="9">
    <source>
        <dbReference type="EMBL" id="ADJ23318.1"/>
    </source>
</evidence>
<dbReference type="HOGENOM" id="CLU_079292_0_2_5"/>
<evidence type="ECO:0000256" key="1">
    <source>
        <dbReference type="ARBA" id="ARBA00004651"/>
    </source>
</evidence>
<dbReference type="AlphaFoldDB" id="D8JXV9"/>
<evidence type="ECO:0000256" key="2">
    <source>
        <dbReference type="ARBA" id="ARBA00009298"/>
    </source>
</evidence>
<evidence type="ECO:0000256" key="5">
    <source>
        <dbReference type="ARBA" id="ARBA00022989"/>
    </source>
</evidence>
<keyword evidence="7" id="KW-0997">Cell inner membrane</keyword>
<gene>
    <name evidence="9" type="ordered locus">Hden_1506</name>
</gene>
<feature type="transmembrane region" description="Helical" evidence="7">
    <location>
        <begin position="12"/>
        <end position="29"/>
    </location>
</feature>
<feature type="domain" description="MgtC/SapB/SrpB/YhiD N-terminal" evidence="8">
    <location>
        <begin position="16"/>
        <end position="145"/>
    </location>
</feature>
<dbReference type="EMBL" id="CP002083">
    <property type="protein sequence ID" value="ADJ23318.1"/>
    <property type="molecule type" value="Genomic_DNA"/>
</dbReference>
<sequence>MEMPLYPSVTDIALRLFLTVVAGGLIGINREAGGHSAGFRTTVLAALAASLAMILANSILDVGGKTPGSFATMDPMRLPLGILTGMGFIGGGAILKQGNTISGVTTAATLWAVTVVGLCFGSGNLILGSVGTAIILLTLIGFKWVDLRVARRRRAHVVIEGARNTPTLAEFFKTVQSEGYGVTFLSETDVGDERRHMTFEVHWEQPEIDGNPPPLLDFLTSKYNLQSFEMVAEGFR</sequence>
<accession>D8JXV9</accession>
<dbReference type="PANTHER" id="PTHR33778">
    <property type="entry name" value="PROTEIN MGTC"/>
    <property type="match status" value="1"/>
</dbReference>